<evidence type="ECO:0000256" key="7">
    <source>
        <dbReference type="SAM" id="Phobius"/>
    </source>
</evidence>
<evidence type="ECO:0000256" key="6">
    <source>
        <dbReference type="SAM" id="Coils"/>
    </source>
</evidence>
<keyword evidence="3 7" id="KW-0812">Transmembrane</keyword>
<organism evidence="8 9">
    <name type="scientific">Canna indica</name>
    <name type="common">Indian-shot</name>
    <dbReference type="NCBI Taxonomy" id="4628"/>
    <lineage>
        <taxon>Eukaryota</taxon>
        <taxon>Viridiplantae</taxon>
        <taxon>Streptophyta</taxon>
        <taxon>Embryophyta</taxon>
        <taxon>Tracheophyta</taxon>
        <taxon>Spermatophyta</taxon>
        <taxon>Magnoliopsida</taxon>
        <taxon>Liliopsida</taxon>
        <taxon>Zingiberales</taxon>
        <taxon>Cannaceae</taxon>
        <taxon>Canna</taxon>
    </lineage>
</organism>
<keyword evidence="6" id="KW-0175">Coiled coil</keyword>
<dbReference type="Proteomes" id="UP001327560">
    <property type="component" value="Chromosome 6"/>
</dbReference>
<reference evidence="8 9" key="1">
    <citation type="submission" date="2023-10" db="EMBL/GenBank/DDBJ databases">
        <title>Chromosome-scale genome assembly provides insights into flower coloration mechanisms of Canna indica.</title>
        <authorList>
            <person name="Li C."/>
        </authorList>
    </citation>
    <scope>NUCLEOTIDE SEQUENCE [LARGE SCALE GENOMIC DNA]</scope>
    <source>
        <tissue evidence="8">Flower</tissue>
    </source>
</reference>
<keyword evidence="5 7" id="KW-0472">Membrane</keyword>
<keyword evidence="9" id="KW-1185">Reference proteome</keyword>
<evidence type="ECO:0000313" key="9">
    <source>
        <dbReference type="Proteomes" id="UP001327560"/>
    </source>
</evidence>
<dbReference type="PANTHER" id="PTHR31113">
    <property type="entry name" value="UPF0496 PROTEIN 3-RELATED"/>
    <property type="match status" value="1"/>
</dbReference>
<evidence type="ECO:0000313" key="8">
    <source>
        <dbReference type="EMBL" id="WOL10340.1"/>
    </source>
</evidence>
<dbReference type="AlphaFoldDB" id="A0AAQ3KLW5"/>
<feature type="coiled-coil region" evidence="6">
    <location>
        <begin position="276"/>
        <end position="313"/>
    </location>
</feature>
<protein>
    <submittedName>
        <fullName evidence="8">UPF0496 protein 1-like</fullName>
    </submittedName>
</protein>
<name>A0AAQ3KLW5_9LILI</name>
<sequence length="345" mass="39025">MDASLLSRTNTVVSTVNDMSSDGSLSSRAVEVATDGFLYVNGLFVELSSAIKRDPDLCECVKEYLSSTDEILNSFEAFKHCLENARDAKGILKDATEYFMHKDYENAEKELHKFNRLADPFRSTEFIDNLRSNCERQKEKLERLLEQYGDKIKTVEEWRSVWKVVFLSSIIITCICAAVAVVAPPAAILTVAASAASVVVGLWPLVTEIWSNKKAELLSVKDAVDAMQKQMFTNKTELTSIKKSVDYLQEKIGAMKSSYVEMKPTAAEVDKLECVVKDIKKRMGAFKRNLKKLEKVDRSSEDIRKKKEEILEKIKGDNCTKLSWHKRLIRSCSCCTNSNQEVKED</sequence>
<evidence type="ECO:0000256" key="2">
    <source>
        <dbReference type="ARBA" id="ARBA00009074"/>
    </source>
</evidence>
<dbReference type="PANTHER" id="PTHR31113:SF3">
    <property type="entry name" value="UPF0496 PROTEIN 1"/>
    <property type="match status" value="1"/>
</dbReference>
<proteinExistence type="inferred from homology"/>
<comment type="similarity">
    <text evidence="2">Belongs to the UPF0496 family.</text>
</comment>
<evidence type="ECO:0000256" key="3">
    <source>
        <dbReference type="ARBA" id="ARBA00022692"/>
    </source>
</evidence>
<evidence type="ECO:0000256" key="4">
    <source>
        <dbReference type="ARBA" id="ARBA00022989"/>
    </source>
</evidence>
<evidence type="ECO:0000256" key="5">
    <source>
        <dbReference type="ARBA" id="ARBA00023136"/>
    </source>
</evidence>
<keyword evidence="4 7" id="KW-1133">Transmembrane helix</keyword>
<comment type="subcellular location">
    <subcellularLocation>
        <location evidence="1">Membrane</location>
    </subcellularLocation>
</comment>
<feature type="transmembrane region" description="Helical" evidence="7">
    <location>
        <begin position="161"/>
        <end position="181"/>
    </location>
</feature>
<dbReference type="Pfam" id="PF05055">
    <property type="entry name" value="DUF677"/>
    <property type="match status" value="1"/>
</dbReference>
<feature type="transmembrane region" description="Helical" evidence="7">
    <location>
        <begin position="187"/>
        <end position="206"/>
    </location>
</feature>
<gene>
    <name evidence="8" type="ORF">Cni_G19095</name>
</gene>
<evidence type="ECO:0000256" key="1">
    <source>
        <dbReference type="ARBA" id="ARBA00004370"/>
    </source>
</evidence>
<dbReference type="InterPro" id="IPR007749">
    <property type="entry name" value="DUF677"/>
</dbReference>
<accession>A0AAQ3KLW5</accession>
<dbReference type="EMBL" id="CP136895">
    <property type="protein sequence ID" value="WOL10340.1"/>
    <property type="molecule type" value="Genomic_DNA"/>
</dbReference>
<dbReference type="GO" id="GO:0016020">
    <property type="term" value="C:membrane"/>
    <property type="evidence" value="ECO:0007669"/>
    <property type="project" value="UniProtKB-SubCell"/>
</dbReference>